<dbReference type="InterPro" id="IPR010730">
    <property type="entry name" value="HET"/>
</dbReference>
<feature type="domain" description="Heterokaryon incompatibility" evidence="1">
    <location>
        <begin position="294"/>
        <end position="363"/>
    </location>
</feature>
<protein>
    <submittedName>
        <fullName evidence="2">Heterokaryon incompatibility domain-containing protein</fullName>
    </submittedName>
</protein>
<keyword evidence="3" id="KW-1185">Reference proteome</keyword>
<sequence>MRTKGLNTAYMQSVVVCHRQAIRWSDWITLPLHGIVVEGIVRNRVVLDWIARAIEYSRDATADEESAVSRLLTLIKDRLLVVDANPDTLDSSSNGTVPVQGSSAPISQFSNIPDIRLERSATVLERTVTSERAYAEEVYNDILEIVRSAEADEIEWVVLEELTPAIPDPPHGLDQLDPNDPKLDDRWEYIPDNAVAKKLLASPLPSTVSLYTLPRRAKCFDYNIQLGYPKLSDPGDRWNVAVINAWLRDCDEAHECLCIRDESFLPTRLLDVGLDSTNCRLICHTGKLSRGSKYLALSHRWGAHPDPSLADKIVCTYETNIRRLAKGVEDSVFPPLYQDAITIARKLGIHLLWIDSLCIIQPEPGNHKDRDKGQDFRRESNKMELFSGGTPCYLAEVIDEFSKEVDSGELNNRGWVFQERALSRRTIYFAEQQTYWECGQGVRCETLSRTMNMRGSILGDANFPYAFLTFDKGKRIKLYQDLYERYTRLALTHSTDRPVAIKGMEARLLHALETRGGFGVFEVYLHRGLLWKREGPRLARIDFSKCSTSAAREIIPSWSWMAYDGAIRYVDIPPGAEWKAWYANVTLPWERVHDYNGRKSFELRVLARNIVDFAAGDRVFLDEPHSAAGHDFKCVVVGSRRAPNPMRAEEYYSLIVTLLDGEENVCQRAGVAFLDRRHIDWDTPAVALRVR</sequence>
<dbReference type="Pfam" id="PF06985">
    <property type="entry name" value="HET"/>
    <property type="match status" value="1"/>
</dbReference>
<evidence type="ECO:0000313" key="2">
    <source>
        <dbReference type="EMBL" id="KAK9770019.1"/>
    </source>
</evidence>
<dbReference type="Proteomes" id="UP001465668">
    <property type="component" value="Unassembled WGS sequence"/>
</dbReference>
<comment type="caution">
    <text evidence="2">The sequence shown here is derived from an EMBL/GenBank/DDBJ whole genome shotgun (WGS) entry which is preliminary data.</text>
</comment>
<name>A0ABR2X8C1_9PEZI</name>
<accession>A0ABR2X8C1</accession>
<proteinExistence type="predicted"/>
<gene>
    <name evidence="2" type="ORF">SCAR479_13278</name>
</gene>
<dbReference type="PANTHER" id="PTHR33112:SF10">
    <property type="entry name" value="TOL"/>
    <property type="match status" value="1"/>
</dbReference>
<organism evidence="2 3">
    <name type="scientific">Seiridium cardinale</name>
    <dbReference type="NCBI Taxonomy" id="138064"/>
    <lineage>
        <taxon>Eukaryota</taxon>
        <taxon>Fungi</taxon>
        <taxon>Dikarya</taxon>
        <taxon>Ascomycota</taxon>
        <taxon>Pezizomycotina</taxon>
        <taxon>Sordariomycetes</taxon>
        <taxon>Xylariomycetidae</taxon>
        <taxon>Amphisphaeriales</taxon>
        <taxon>Sporocadaceae</taxon>
        <taxon>Seiridium</taxon>
    </lineage>
</organism>
<dbReference type="EMBL" id="JARVKM010000103">
    <property type="protein sequence ID" value="KAK9770019.1"/>
    <property type="molecule type" value="Genomic_DNA"/>
</dbReference>
<evidence type="ECO:0000313" key="3">
    <source>
        <dbReference type="Proteomes" id="UP001465668"/>
    </source>
</evidence>
<dbReference type="PANTHER" id="PTHR33112">
    <property type="entry name" value="DOMAIN PROTEIN, PUTATIVE-RELATED"/>
    <property type="match status" value="1"/>
</dbReference>
<evidence type="ECO:0000259" key="1">
    <source>
        <dbReference type="Pfam" id="PF06985"/>
    </source>
</evidence>
<reference evidence="2 3" key="1">
    <citation type="submission" date="2024-02" db="EMBL/GenBank/DDBJ databases">
        <title>First draft genome assembly of two strains of Seiridium cardinale.</title>
        <authorList>
            <person name="Emiliani G."/>
            <person name="Scali E."/>
        </authorList>
    </citation>
    <scope>NUCLEOTIDE SEQUENCE [LARGE SCALE GENOMIC DNA]</scope>
    <source>
        <strain evidence="2 3">BM-138-000479</strain>
    </source>
</reference>